<keyword evidence="21" id="KW-0395">Inflammatory response</keyword>
<organism evidence="34 35">
    <name type="scientific">Xiphophorus maculatus</name>
    <name type="common">Southern platyfish</name>
    <name type="synonym">Platypoecilus maculatus</name>
    <dbReference type="NCBI Taxonomy" id="8083"/>
    <lineage>
        <taxon>Eukaryota</taxon>
        <taxon>Metazoa</taxon>
        <taxon>Chordata</taxon>
        <taxon>Craniata</taxon>
        <taxon>Vertebrata</taxon>
        <taxon>Euteleostomi</taxon>
        <taxon>Actinopterygii</taxon>
        <taxon>Neopterygii</taxon>
        <taxon>Teleostei</taxon>
        <taxon>Neoteleostei</taxon>
        <taxon>Acanthomorphata</taxon>
        <taxon>Ovalentaria</taxon>
        <taxon>Atherinomorphae</taxon>
        <taxon>Cyprinodontiformes</taxon>
        <taxon>Poeciliidae</taxon>
        <taxon>Poeciliinae</taxon>
        <taxon>Xiphophorus</taxon>
    </lineage>
</organism>
<evidence type="ECO:0000256" key="5">
    <source>
        <dbReference type="ARBA" id="ARBA00004496"/>
    </source>
</evidence>
<comment type="subcellular location">
    <subcellularLocation>
        <location evidence="5">Cytoplasm</location>
    </subcellularLocation>
    <subcellularLocation>
        <location evidence="3">Endoplasmic reticulum</location>
    </subcellularLocation>
    <subcellularLocation>
        <location evidence="2">Nucleus</location>
    </subcellularLocation>
    <subcellularLocation>
        <location evidence="4">Peroxisome</location>
    </subcellularLocation>
</comment>
<comment type="catalytic activity">
    <reaction evidence="1">
        <text>inosine + phosphate = alpha-D-ribose 1-phosphate + hypoxanthine</text>
        <dbReference type="Rhea" id="RHEA:27646"/>
        <dbReference type="ChEBI" id="CHEBI:17368"/>
        <dbReference type="ChEBI" id="CHEBI:17596"/>
        <dbReference type="ChEBI" id="CHEBI:43474"/>
        <dbReference type="ChEBI" id="CHEBI:57720"/>
        <dbReference type="EC" id="2.4.2.1"/>
    </reaction>
    <physiologicalReaction direction="left-to-right" evidence="1">
        <dbReference type="Rhea" id="RHEA:27647"/>
    </physiologicalReaction>
</comment>
<evidence type="ECO:0000256" key="3">
    <source>
        <dbReference type="ARBA" id="ARBA00004240"/>
    </source>
</evidence>
<dbReference type="GO" id="GO:0045087">
    <property type="term" value="P:innate immune response"/>
    <property type="evidence" value="ECO:0007669"/>
    <property type="project" value="UniProtKB-KW"/>
</dbReference>
<evidence type="ECO:0000256" key="12">
    <source>
        <dbReference type="ARBA" id="ARBA00022588"/>
    </source>
</evidence>
<dbReference type="GO" id="GO:0006954">
    <property type="term" value="P:inflammatory response"/>
    <property type="evidence" value="ECO:0007669"/>
    <property type="project" value="UniProtKB-KW"/>
</dbReference>
<evidence type="ECO:0000256" key="1">
    <source>
        <dbReference type="ARBA" id="ARBA00000553"/>
    </source>
</evidence>
<evidence type="ECO:0000256" key="17">
    <source>
        <dbReference type="ARBA" id="ARBA00022833"/>
    </source>
</evidence>
<evidence type="ECO:0000256" key="21">
    <source>
        <dbReference type="ARBA" id="ARBA00023198"/>
    </source>
</evidence>
<evidence type="ECO:0000256" key="10">
    <source>
        <dbReference type="ARBA" id="ARBA00022490"/>
    </source>
</evidence>
<evidence type="ECO:0000256" key="20">
    <source>
        <dbReference type="ARBA" id="ARBA00023140"/>
    </source>
</evidence>
<comment type="catalytic activity">
    <reaction evidence="23">
        <text>adenosine + H2O + H(+) = inosine + NH4(+)</text>
        <dbReference type="Rhea" id="RHEA:24408"/>
        <dbReference type="ChEBI" id="CHEBI:15377"/>
        <dbReference type="ChEBI" id="CHEBI:15378"/>
        <dbReference type="ChEBI" id="CHEBI:16335"/>
        <dbReference type="ChEBI" id="CHEBI:17596"/>
        <dbReference type="ChEBI" id="CHEBI:28938"/>
        <dbReference type="EC" id="3.5.4.4"/>
    </reaction>
    <physiologicalReaction direction="left-to-right" evidence="23">
        <dbReference type="Rhea" id="RHEA:24409"/>
    </physiologicalReaction>
</comment>
<evidence type="ECO:0000256" key="30">
    <source>
        <dbReference type="ARBA" id="ARBA00079351"/>
    </source>
</evidence>
<evidence type="ECO:0000256" key="26">
    <source>
        <dbReference type="ARBA" id="ARBA00051406"/>
    </source>
</evidence>
<dbReference type="GO" id="GO:0005777">
    <property type="term" value="C:peroxisome"/>
    <property type="evidence" value="ECO:0007669"/>
    <property type="project" value="UniProtKB-SubCell"/>
</dbReference>
<reference evidence="35" key="2">
    <citation type="journal article" date="2013" name="Nat. Genet.">
        <title>The genome of the platyfish, Xiphophorus maculatus, provides insights into evolutionary adaptation and several complex traits.</title>
        <authorList>
            <person name="Schartl M."/>
            <person name="Walter R.B."/>
            <person name="Shen Y."/>
            <person name="Garcia T."/>
            <person name="Catchen J."/>
            <person name="Amores A."/>
            <person name="Braasch I."/>
            <person name="Chalopin D."/>
            <person name="Volff J.N."/>
            <person name="Lesch K.P."/>
            <person name="Bisazza A."/>
            <person name="Minx P."/>
            <person name="Hillier L."/>
            <person name="Wilson R.K."/>
            <person name="Fuerstenberg S."/>
            <person name="Boore J."/>
            <person name="Searle S."/>
            <person name="Postlethwait J.H."/>
            <person name="Warren W.C."/>
        </authorList>
    </citation>
    <scope>NUCLEOTIDE SEQUENCE [LARGE SCALE GENOMIC DNA]</scope>
    <source>
        <strain evidence="35">JP 163 A</strain>
    </source>
</reference>
<dbReference type="eggNOG" id="ENOG502QUMA">
    <property type="taxonomic scope" value="Eukaryota"/>
</dbReference>
<evidence type="ECO:0000256" key="32">
    <source>
        <dbReference type="ARBA" id="ARBA00081352"/>
    </source>
</evidence>
<dbReference type="RefSeq" id="XP_005811393.3">
    <property type="nucleotide sequence ID" value="XM_005811336.3"/>
</dbReference>
<keyword evidence="10" id="KW-0963">Cytoplasm</keyword>
<dbReference type="Pfam" id="PF02578">
    <property type="entry name" value="Cu-oxidase_4"/>
    <property type="match status" value="1"/>
</dbReference>
<dbReference type="InParanoid" id="M4A2E5"/>
<evidence type="ECO:0000256" key="27">
    <source>
        <dbReference type="ARBA" id="ARBA00063955"/>
    </source>
</evidence>
<dbReference type="InterPro" id="IPR038371">
    <property type="entry name" value="Cu_polyphenol_OxRdtase_sf"/>
</dbReference>
<comment type="subunit">
    <text evidence="27">Interacts with FASN. Interacts with SDHA. Interacts with ATF6, EIF2AK3 and ERN1.</text>
</comment>
<dbReference type="InterPro" id="IPR003730">
    <property type="entry name" value="Cu_polyphenol_OxRdtase"/>
</dbReference>
<reference evidence="34" key="3">
    <citation type="submission" date="2025-08" db="UniProtKB">
        <authorList>
            <consortium name="Ensembl"/>
        </authorList>
    </citation>
    <scope>IDENTIFICATION</scope>
    <source>
        <strain evidence="34">JP 163 A</strain>
    </source>
</reference>
<keyword evidence="15" id="KW-0378">Hydrolase</keyword>
<dbReference type="AlphaFoldDB" id="M4A2E5"/>
<keyword evidence="18" id="KW-0391">Immunity</keyword>
<proteinExistence type="inferred from homology"/>
<evidence type="ECO:0000256" key="2">
    <source>
        <dbReference type="ARBA" id="ARBA00004123"/>
    </source>
</evidence>
<protein>
    <recommendedName>
        <fullName evidence="28">Purine nucleoside phosphorylase LACC1</fullName>
        <ecNumber evidence="7">2.4.2.1</ecNumber>
        <ecNumber evidence="8">2.4.2.28</ecNumber>
        <ecNumber evidence="9">3.5.4.4</ecNumber>
    </recommendedName>
    <alternativeName>
        <fullName evidence="31">Adenosine deaminase LACC1</fullName>
    </alternativeName>
    <alternativeName>
        <fullName evidence="30">Fatty acid metabolism-immunity nexus</fullName>
    </alternativeName>
    <alternativeName>
        <fullName evidence="29">Guanosine phosphorylase LACC1</fullName>
    </alternativeName>
    <alternativeName>
        <fullName evidence="32">Laccase domain-containing protein 1</fullName>
    </alternativeName>
    <alternativeName>
        <fullName evidence="33">S-methyl-5'-thioadenosine phosphorylase LACC1</fullName>
    </alternativeName>
</protein>
<dbReference type="GO" id="GO:0005507">
    <property type="term" value="F:copper ion binding"/>
    <property type="evidence" value="ECO:0007669"/>
    <property type="project" value="TreeGrafter"/>
</dbReference>
<evidence type="ECO:0000256" key="8">
    <source>
        <dbReference type="ARBA" id="ARBA00011976"/>
    </source>
</evidence>
<dbReference type="EC" id="2.4.2.1" evidence="7"/>
<evidence type="ECO:0000256" key="31">
    <source>
        <dbReference type="ARBA" id="ARBA00079781"/>
    </source>
</evidence>
<evidence type="ECO:0000256" key="23">
    <source>
        <dbReference type="ARBA" id="ARBA00047989"/>
    </source>
</evidence>
<evidence type="ECO:0000256" key="4">
    <source>
        <dbReference type="ARBA" id="ARBA00004275"/>
    </source>
</evidence>
<keyword evidence="22" id="KW-0539">Nucleus</keyword>
<dbReference type="HOGENOM" id="CLU_637703_0_0_1"/>
<comment type="catalytic activity">
    <reaction evidence="25">
        <text>S-methyl-5'-thioadenosine + phosphate = 5-(methylsulfanyl)-alpha-D-ribose 1-phosphate + adenine</text>
        <dbReference type="Rhea" id="RHEA:11852"/>
        <dbReference type="ChEBI" id="CHEBI:16708"/>
        <dbReference type="ChEBI" id="CHEBI:17509"/>
        <dbReference type="ChEBI" id="CHEBI:43474"/>
        <dbReference type="ChEBI" id="CHEBI:58533"/>
        <dbReference type="EC" id="2.4.2.28"/>
    </reaction>
    <physiologicalReaction direction="left-to-right" evidence="25">
        <dbReference type="Rhea" id="RHEA:11853"/>
    </physiologicalReaction>
</comment>
<dbReference type="PANTHER" id="PTHR30616">
    <property type="entry name" value="UNCHARACTERIZED PROTEIN YFIH"/>
    <property type="match status" value="1"/>
</dbReference>
<keyword evidence="13" id="KW-0808">Transferase</keyword>
<keyword evidence="17" id="KW-0862">Zinc</keyword>
<dbReference type="FunFam" id="3.60.140.10:FF:000002">
    <property type="entry name" value="Laccase (multicopper oxidoreductase) domain-containing 1"/>
    <property type="match status" value="1"/>
</dbReference>
<reference evidence="35" key="1">
    <citation type="submission" date="2012-01" db="EMBL/GenBank/DDBJ databases">
        <authorList>
            <person name="Walter R."/>
            <person name="Schartl M."/>
            <person name="Warren W."/>
        </authorList>
    </citation>
    <scope>NUCLEOTIDE SEQUENCE [LARGE SCALE GENOMIC DNA]</scope>
    <source>
        <strain evidence="35">JP 163 A</strain>
    </source>
</reference>
<keyword evidence="12" id="KW-0399">Innate immunity</keyword>
<accession>M4A2E5</accession>
<dbReference type="Gene3D" id="3.60.140.10">
    <property type="entry name" value="CNF1/YfiH-like putative cysteine hydrolases"/>
    <property type="match status" value="1"/>
</dbReference>
<evidence type="ECO:0000256" key="19">
    <source>
        <dbReference type="ARBA" id="ARBA00022990"/>
    </source>
</evidence>
<name>M4A2E5_XIPMA</name>
<dbReference type="EC" id="3.5.4.4" evidence="9"/>
<dbReference type="GO" id="GO:0016787">
    <property type="term" value="F:hydrolase activity"/>
    <property type="evidence" value="ECO:0007669"/>
    <property type="project" value="UniProtKB-KW"/>
</dbReference>
<evidence type="ECO:0000256" key="7">
    <source>
        <dbReference type="ARBA" id="ARBA00011886"/>
    </source>
</evidence>
<evidence type="ECO:0000313" key="34">
    <source>
        <dbReference type="Ensembl" id="ENSXMAP00000008639.2"/>
    </source>
</evidence>
<dbReference type="InterPro" id="IPR011324">
    <property type="entry name" value="Cytotoxic_necrot_fac-like_cat"/>
</dbReference>
<dbReference type="STRING" id="8083.ENSXMAP00000008639"/>
<keyword evidence="14" id="KW-0479">Metal-binding</keyword>
<evidence type="ECO:0000256" key="28">
    <source>
        <dbReference type="ARBA" id="ARBA00071637"/>
    </source>
</evidence>
<keyword evidence="19" id="KW-0007">Acetylation</keyword>
<evidence type="ECO:0000256" key="6">
    <source>
        <dbReference type="ARBA" id="ARBA00007353"/>
    </source>
</evidence>
<dbReference type="OMA" id="HDNCELE"/>
<evidence type="ECO:0000313" key="35">
    <source>
        <dbReference type="Proteomes" id="UP000002852"/>
    </source>
</evidence>
<evidence type="ECO:0000256" key="25">
    <source>
        <dbReference type="ARBA" id="ARBA00049893"/>
    </source>
</evidence>
<sequence length="524" mass="56939">MLVPRFAACFWCFANFDSPAVNAGATLSSSGSSRRRKPTQMRISSGRAGFPVWAERRGAGSSSAARWSFSVIPPDKRAPCRGYKDRALPRAQHTAGERMAVLLDLTRCCRCSPGASLLQEADSHVFLLCGAERDRRENGLWDPSPGSHRSVHVLDSGSTAERLYRLKRTLDELDLSAVRVLTTARGREVLARYQETLFTAVYTFNYDVTQTDKVTCSDCCGSAHTDSPEGDAEEEVSAFLQQLPALKGDIRTLRSTLIPDCFGHGFSTRSGGVSYIPTLSSLNLFSSSRRRDPRAVVEENRRRLAVHAGFHPIPLRLVKVNHASDVWVLGKPEPESYDSMVTDQTGVVLAGQGADCLPILFADPVKKVIGAAHAGWRGTLMGVATATVDAMVTNFGCRYGDIVVAVGPSVGVCCFTLDREQAADFISIHPDCVPDPESAKPHVDILLANRVLLQQRGVLPEHIHDNTETTRPPVTPCTSCNPDDFFSHVRDGINFGTQVGFLWIKESGEQAGAPESQTGQQGGP</sequence>
<dbReference type="CDD" id="cd16833">
    <property type="entry name" value="YfiH"/>
    <property type="match status" value="1"/>
</dbReference>
<evidence type="ECO:0000256" key="11">
    <source>
        <dbReference type="ARBA" id="ARBA00022553"/>
    </source>
</evidence>
<keyword evidence="35" id="KW-1185">Reference proteome</keyword>
<dbReference type="GO" id="GO:0005783">
    <property type="term" value="C:endoplasmic reticulum"/>
    <property type="evidence" value="ECO:0007669"/>
    <property type="project" value="UniProtKB-SubCell"/>
</dbReference>
<dbReference type="GeneID" id="102224269"/>
<keyword evidence="20" id="KW-0576">Peroxisome</keyword>
<evidence type="ECO:0000256" key="33">
    <source>
        <dbReference type="ARBA" id="ARBA00081957"/>
    </source>
</evidence>
<evidence type="ECO:0000256" key="13">
    <source>
        <dbReference type="ARBA" id="ARBA00022679"/>
    </source>
</evidence>
<evidence type="ECO:0000256" key="18">
    <source>
        <dbReference type="ARBA" id="ARBA00022859"/>
    </source>
</evidence>
<evidence type="ECO:0000256" key="29">
    <source>
        <dbReference type="ARBA" id="ARBA00075738"/>
    </source>
</evidence>
<dbReference type="Proteomes" id="UP000002852">
    <property type="component" value="Unassembled WGS sequence"/>
</dbReference>
<dbReference type="GO" id="GO:0017061">
    <property type="term" value="F:S-methyl-5-thioadenosine phosphorylase activity"/>
    <property type="evidence" value="ECO:0007669"/>
    <property type="project" value="UniProtKB-EC"/>
</dbReference>
<evidence type="ECO:0000256" key="14">
    <source>
        <dbReference type="ARBA" id="ARBA00022723"/>
    </source>
</evidence>
<keyword evidence="11" id="KW-0597">Phosphoprotein</keyword>
<evidence type="ECO:0000256" key="16">
    <source>
        <dbReference type="ARBA" id="ARBA00022824"/>
    </source>
</evidence>
<dbReference type="OrthoDB" id="10055554at2759"/>
<dbReference type="GeneTree" id="ENSGT00390000000693"/>
<dbReference type="PANTHER" id="PTHR30616:SF2">
    <property type="entry name" value="PURINE NUCLEOSIDE PHOSPHORYLASE LACC1"/>
    <property type="match status" value="1"/>
</dbReference>
<comment type="catalytic activity">
    <reaction evidence="24">
        <text>adenosine + phosphate = alpha-D-ribose 1-phosphate + adenine</text>
        <dbReference type="Rhea" id="RHEA:27642"/>
        <dbReference type="ChEBI" id="CHEBI:16335"/>
        <dbReference type="ChEBI" id="CHEBI:16708"/>
        <dbReference type="ChEBI" id="CHEBI:43474"/>
        <dbReference type="ChEBI" id="CHEBI:57720"/>
        <dbReference type="EC" id="2.4.2.1"/>
    </reaction>
    <physiologicalReaction direction="left-to-right" evidence="24">
        <dbReference type="Rhea" id="RHEA:27643"/>
    </physiologicalReaction>
</comment>
<comment type="similarity">
    <text evidence="6">Belongs to the purine nucleoside phosphorylase YfiH/LACC1 family.</text>
</comment>
<reference evidence="34" key="4">
    <citation type="submission" date="2025-09" db="UniProtKB">
        <authorList>
            <consortium name="Ensembl"/>
        </authorList>
    </citation>
    <scope>IDENTIFICATION</scope>
    <source>
        <strain evidence="34">JP 163 A</strain>
    </source>
</reference>
<evidence type="ECO:0000256" key="22">
    <source>
        <dbReference type="ARBA" id="ARBA00023242"/>
    </source>
</evidence>
<evidence type="ECO:0000256" key="24">
    <source>
        <dbReference type="ARBA" id="ARBA00048968"/>
    </source>
</evidence>
<dbReference type="GO" id="GO:0031347">
    <property type="term" value="P:regulation of defense response"/>
    <property type="evidence" value="ECO:0007669"/>
    <property type="project" value="UniProtKB-ARBA"/>
</dbReference>
<dbReference type="EC" id="2.4.2.28" evidence="8"/>
<keyword evidence="16" id="KW-0256">Endoplasmic reticulum</keyword>
<dbReference type="FunCoup" id="M4A2E5">
    <property type="interactions" value="73"/>
</dbReference>
<evidence type="ECO:0000256" key="9">
    <source>
        <dbReference type="ARBA" id="ARBA00012784"/>
    </source>
</evidence>
<evidence type="ECO:0000256" key="15">
    <source>
        <dbReference type="ARBA" id="ARBA00022801"/>
    </source>
</evidence>
<dbReference type="Ensembl" id="ENSXMAT00000008652.2">
    <property type="protein sequence ID" value="ENSXMAP00000008639.2"/>
    <property type="gene ID" value="ENSXMAG00000008622.2"/>
</dbReference>
<dbReference type="SUPFAM" id="SSF64438">
    <property type="entry name" value="CNF1/YfiH-like putative cysteine hydrolases"/>
    <property type="match status" value="1"/>
</dbReference>
<comment type="catalytic activity">
    <reaction evidence="26">
        <text>guanosine + phosphate = alpha-D-ribose 1-phosphate + guanine</text>
        <dbReference type="Rhea" id="RHEA:13233"/>
        <dbReference type="ChEBI" id="CHEBI:16235"/>
        <dbReference type="ChEBI" id="CHEBI:16750"/>
        <dbReference type="ChEBI" id="CHEBI:43474"/>
        <dbReference type="ChEBI" id="CHEBI:57720"/>
        <dbReference type="EC" id="2.4.2.1"/>
    </reaction>
    <physiologicalReaction direction="left-to-right" evidence="26">
        <dbReference type="Rhea" id="RHEA:13234"/>
    </physiologicalReaction>
</comment>
<dbReference type="GO" id="GO:0005634">
    <property type="term" value="C:nucleus"/>
    <property type="evidence" value="ECO:0007669"/>
    <property type="project" value="UniProtKB-SubCell"/>
</dbReference>